<dbReference type="Proteomes" id="UP000288429">
    <property type="component" value="Unassembled WGS sequence"/>
</dbReference>
<feature type="compositionally biased region" description="Basic and acidic residues" evidence="1">
    <location>
        <begin position="122"/>
        <end position="134"/>
    </location>
</feature>
<dbReference type="EMBL" id="NIZV01000453">
    <property type="protein sequence ID" value="RSL89258.1"/>
    <property type="molecule type" value="Genomic_DNA"/>
</dbReference>
<evidence type="ECO:0000313" key="3">
    <source>
        <dbReference type="Proteomes" id="UP000288429"/>
    </source>
</evidence>
<feature type="compositionally biased region" description="Polar residues" evidence="1">
    <location>
        <begin position="175"/>
        <end position="211"/>
    </location>
</feature>
<gene>
    <name evidence="2" type="ORF">CDV31_015906</name>
</gene>
<evidence type="ECO:0000256" key="1">
    <source>
        <dbReference type="SAM" id="MobiDB-lite"/>
    </source>
</evidence>
<accession>A0A428SHK5</accession>
<reference evidence="2 3" key="1">
    <citation type="submission" date="2017-06" db="EMBL/GenBank/DDBJ databases">
        <title>Cmopartive genomic analysis of Ambrosia Fusariam Clade fungi.</title>
        <authorList>
            <person name="Stajich J.E."/>
            <person name="Carrillo J."/>
            <person name="Kijimoto T."/>
            <person name="Eskalen A."/>
            <person name="O'Donnell K."/>
            <person name="Kasson M."/>
        </authorList>
    </citation>
    <scope>NUCLEOTIDE SEQUENCE [LARGE SCALE GENOMIC DNA]</scope>
    <source>
        <strain evidence="2 3">NRRL 20438</strain>
    </source>
</reference>
<feature type="region of interest" description="Disordered" evidence="1">
    <location>
        <begin position="111"/>
        <end position="211"/>
    </location>
</feature>
<keyword evidence="3" id="KW-1185">Reference proteome</keyword>
<name>A0A428SHK5_9HYPO</name>
<organism evidence="2 3">
    <name type="scientific">Fusarium ambrosium</name>
    <dbReference type="NCBI Taxonomy" id="131363"/>
    <lineage>
        <taxon>Eukaryota</taxon>
        <taxon>Fungi</taxon>
        <taxon>Dikarya</taxon>
        <taxon>Ascomycota</taxon>
        <taxon>Pezizomycotina</taxon>
        <taxon>Sordariomycetes</taxon>
        <taxon>Hypocreomycetidae</taxon>
        <taxon>Hypocreales</taxon>
        <taxon>Nectriaceae</taxon>
        <taxon>Fusarium</taxon>
        <taxon>Fusarium solani species complex</taxon>
    </lineage>
</organism>
<comment type="caution">
    <text evidence="2">The sequence shown here is derived from an EMBL/GenBank/DDBJ whole genome shotgun (WGS) entry which is preliminary data.</text>
</comment>
<proteinExistence type="predicted"/>
<dbReference type="AlphaFoldDB" id="A0A428SHK5"/>
<feature type="compositionally biased region" description="Basic and acidic residues" evidence="1">
    <location>
        <begin position="150"/>
        <end position="161"/>
    </location>
</feature>
<evidence type="ECO:0000313" key="2">
    <source>
        <dbReference type="EMBL" id="RSL89258.1"/>
    </source>
</evidence>
<protein>
    <submittedName>
        <fullName evidence="2">Uncharacterized protein</fullName>
    </submittedName>
</protein>
<sequence>MPWRQCLADAFEKKYGPPPDPVATFGAELVTAPSTPVLSSSMADPDPLFISELHERIERIAFLSPSRRLRRLVLFDLSPLSSSDSDEPDVAPWSLRDYAAKLFERAARKQNQDGGLIGGTADLRRPTKRQREQDATATSTSNKRARHKKNGEQILERERAIDPANSKRRRKTRLSRPQQLHSPAQTDLSNSPDDQILTMSPANTSANRSST</sequence>